<organism evidence="9 10">
    <name type="scientific">Clunio marinus</name>
    <dbReference type="NCBI Taxonomy" id="568069"/>
    <lineage>
        <taxon>Eukaryota</taxon>
        <taxon>Metazoa</taxon>
        <taxon>Ecdysozoa</taxon>
        <taxon>Arthropoda</taxon>
        <taxon>Hexapoda</taxon>
        <taxon>Insecta</taxon>
        <taxon>Pterygota</taxon>
        <taxon>Neoptera</taxon>
        <taxon>Endopterygota</taxon>
        <taxon>Diptera</taxon>
        <taxon>Nematocera</taxon>
        <taxon>Chironomoidea</taxon>
        <taxon>Chironomidae</taxon>
        <taxon>Clunio</taxon>
    </lineage>
</organism>
<evidence type="ECO:0000256" key="2">
    <source>
        <dbReference type="ARBA" id="ARBA00022475"/>
    </source>
</evidence>
<evidence type="ECO:0000256" key="7">
    <source>
        <dbReference type="ARBA" id="ARBA00023224"/>
    </source>
</evidence>
<dbReference type="PANTHER" id="PTHR21143:SF104">
    <property type="entry name" value="GUSTATORY RECEPTOR 8A-RELATED"/>
    <property type="match status" value="1"/>
</dbReference>
<feature type="transmembrane region" description="Helical" evidence="8">
    <location>
        <begin position="268"/>
        <end position="290"/>
    </location>
</feature>
<dbReference type="InterPro" id="IPR013604">
    <property type="entry name" value="7TM_chemorcpt"/>
</dbReference>
<dbReference type="GO" id="GO:0005886">
    <property type="term" value="C:plasma membrane"/>
    <property type="evidence" value="ECO:0007669"/>
    <property type="project" value="UniProtKB-SubCell"/>
</dbReference>
<evidence type="ECO:0000256" key="5">
    <source>
        <dbReference type="ARBA" id="ARBA00023136"/>
    </source>
</evidence>
<proteinExistence type="inferred from homology"/>
<dbReference type="Pfam" id="PF08395">
    <property type="entry name" value="7tm_7"/>
    <property type="match status" value="1"/>
</dbReference>
<reference evidence="9 10" key="1">
    <citation type="submission" date="2015-04" db="EMBL/GenBank/DDBJ databases">
        <authorList>
            <person name="Syromyatnikov M.Y."/>
            <person name="Popov V.N."/>
        </authorList>
    </citation>
    <scope>NUCLEOTIDE SEQUENCE [LARGE SCALE GENOMIC DNA]</scope>
</reference>
<dbReference type="GO" id="GO:0007635">
    <property type="term" value="P:chemosensory behavior"/>
    <property type="evidence" value="ECO:0007669"/>
    <property type="project" value="TreeGrafter"/>
</dbReference>
<evidence type="ECO:0000256" key="1">
    <source>
        <dbReference type="ARBA" id="ARBA00004651"/>
    </source>
</evidence>
<feature type="transmembrane region" description="Helical" evidence="8">
    <location>
        <begin position="38"/>
        <end position="58"/>
    </location>
</feature>
<comment type="subcellular location">
    <subcellularLocation>
        <location evidence="1 8">Cell membrane</location>
        <topology evidence="1 8">Multi-pass membrane protein</topology>
    </subcellularLocation>
</comment>
<feature type="transmembrane region" description="Helical" evidence="8">
    <location>
        <begin position="70"/>
        <end position="95"/>
    </location>
</feature>
<feature type="transmembrane region" description="Helical" evidence="8">
    <location>
        <begin position="342"/>
        <end position="362"/>
    </location>
</feature>
<dbReference type="GO" id="GO:0050909">
    <property type="term" value="P:sensory perception of taste"/>
    <property type="evidence" value="ECO:0007669"/>
    <property type="project" value="InterPro"/>
</dbReference>
<feature type="transmembrane region" description="Helical" evidence="8">
    <location>
        <begin position="237"/>
        <end position="256"/>
    </location>
</feature>
<name>A0A1J1HID2_9DIPT</name>
<comment type="function">
    <text evidence="8">Gustatory receptor which mediates acceptance or avoidance behavior, depending on its substrates.</text>
</comment>
<keyword evidence="6 8" id="KW-0675">Receptor</keyword>
<keyword evidence="7 8" id="KW-0807">Transducer</keyword>
<dbReference type="PANTHER" id="PTHR21143">
    <property type="entry name" value="INVERTEBRATE GUSTATORY RECEPTOR"/>
    <property type="match status" value="1"/>
</dbReference>
<keyword evidence="4 8" id="KW-1133">Transmembrane helix</keyword>
<gene>
    <name evidence="9" type="ORF">CLUMA_CG000972</name>
</gene>
<dbReference type="Proteomes" id="UP000183832">
    <property type="component" value="Unassembled WGS sequence"/>
</dbReference>
<dbReference type="GO" id="GO:0043025">
    <property type="term" value="C:neuronal cell body"/>
    <property type="evidence" value="ECO:0007669"/>
    <property type="project" value="TreeGrafter"/>
</dbReference>
<dbReference type="GO" id="GO:0008049">
    <property type="term" value="P:male courtship behavior"/>
    <property type="evidence" value="ECO:0007669"/>
    <property type="project" value="TreeGrafter"/>
</dbReference>
<keyword evidence="3 8" id="KW-0812">Transmembrane</keyword>
<dbReference type="EMBL" id="CVRI01000004">
    <property type="protein sequence ID" value="CRK87164.1"/>
    <property type="molecule type" value="Genomic_DNA"/>
</dbReference>
<dbReference type="GO" id="GO:0030424">
    <property type="term" value="C:axon"/>
    <property type="evidence" value="ECO:0007669"/>
    <property type="project" value="TreeGrafter"/>
</dbReference>
<accession>A0A1J1HID2</accession>
<feature type="transmembrane region" description="Helical" evidence="8">
    <location>
        <begin position="166"/>
        <end position="190"/>
    </location>
</feature>
<evidence type="ECO:0000313" key="9">
    <source>
        <dbReference type="EMBL" id="CRK87164.1"/>
    </source>
</evidence>
<sequence>MFSLALDSIQPLLILTKLFGFSFFTLDEDTFEVKFAKVDVLCVLFNLVIEGIIHINYWGAYFYLPNTSEIVNIVLPSVAYLNCCVLLFSKVWLFCNRHKIKVFLRLLCGIDSDFENLNFKFDYKKQRHFVIKLMVLVIFIWTVLSLSTLIFHSYYHYMEVKTYNCFILFMWAFFLNMVLISQFLVFIFAIRDRFIAINHMIRSQGAKQKLIVQLAEIRIKLFKTCTLINEVFSPTMIYPLAMNVCLVCLFIFNTFVSFKDIWRNEILFIASASCLKLHQTVSIVCLMWVCEATLKEDQKILYNLFENLVKTQECEKSQKQILQFTHQISNMKIKFSCGLFEFNWRLCFQMISAVAMYFFILIQLENAIPKNV</sequence>
<evidence type="ECO:0000256" key="8">
    <source>
        <dbReference type="RuleBase" id="RU363108"/>
    </source>
</evidence>
<keyword evidence="2 8" id="KW-1003">Cell membrane</keyword>
<evidence type="ECO:0000313" key="10">
    <source>
        <dbReference type="Proteomes" id="UP000183832"/>
    </source>
</evidence>
<evidence type="ECO:0000256" key="4">
    <source>
        <dbReference type="ARBA" id="ARBA00022989"/>
    </source>
</evidence>
<keyword evidence="5 8" id="KW-0472">Membrane</keyword>
<dbReference type="OrthoDB" id="6478931at2759"/>
<feature type="transmembrane region" description="Helical" evidence="8">
    <location>
        <begin position="129"/>
        <end position="154"/>
    </location>
</feature>
<dbReference type="GO" id="GO:0030425">
    <property type="term" value="C:dendrite"/>
    <property type="evidence" value="ECO:0007669"/>
    <property type="project" value="TreeGrafter"/>
</dbReference>
<evidence type="ECO:0000256" key="6">
    <source>
        <dbReference type="ARBA" id="ARBA00023170"/>
    </source>
</evidence>
<dbReference type="GO" id="GO:0007165">
    <property type="term" value="P:signal transduction"/>
    <property type="evidence" value="ECO:0007669"/>
    <property type="project" value="UniProtKB-KW"/>
</dbReference>
<evidence type="ECO:0000256" key="3">
    <source>
        <dbReference type="ARBA" id="ARBA00022692"/>
    </source>
</evidence>
<dbReference type="AlphaFoldDB" id="A0A1J1HID2"/>
<comment type="similarity">
    <text evidence="8">Belongs to the insect chemoreceptor superfamily. Gustatory receptor (GR) family.</text>
</comment>
<keyword evidence="10" id="KW-1185">Reference proteome</keyword>
<protein>
    <recommendedName>
        <fullName evidence="8">Gustatory receptor</fullName>
    </recommendedName>
</protein>